<dbReference type="Proteomes" id="UP000229362">
    <property type="component" value="Unassembled WGS sequence"/>
</dbReference>
<dbReference type="EMBL" id="PFBZ01000191">
    <property type="protein sequence ID" value="PIT86198.1"/>
    <property type="molecule type" value="Genomic_DNA"/>
</dbReference>
<sequence>MNATSLPNQIQKQPGKFKTAMQKTGKLANKFLRYSLLSGAVAVSLFTPSKSLSQEPSYLMSVYLNERSHVQQKDYYSDEFKKLLPLMVKEGIFANKEQAEATMNSSNMLPYLRQILYTNDNVLKTEFANEVKYFTSSTFTDNQYSLSLSFGDWIVSYATSPTRLNDCNLSASQQIFSTPDTTVVIDNHAQAYTTWYSDIHIFEVSKIVGDYSVNLSY</sequence>
<proteinExistence type="predicted"/>
<name>A0A2M6W0B0_9BACT</name>
<feature type="non-terminal residue" evidence="1">
    <location>
        <position position="217"/>
    </location>
</feature>
<reference evidence="2" key="1">
    <citation type="submission" date="2017-09" db="EMBL/GenBank/DDBJ databases">
        <title>Depth-based differentiation of microbial function through sediment-hosted aquifers and enrichment of novel symbionts in the deep terrestrial subsurface.</title>
        <authorList>
            <person name="Probst A.J."/>
            <person name="Ladd B."/>
            <person name="Jarett J.K."/>
            <person name="Geller-Mcgrath D.E."/>
            <person name="Sieber C.M.K."/>
            <person name="Emerson J.B."/>
            <person name="Anantharaman K."/>
            <person name="Thomas B.C."/>
            <person name="Malmstrom R."/>
            <person name="Stieglmeier M."/>
            <person name="Klingl A."/>
            <person name="Woyke T."/>
            <person name="Ryan C.M."/>
            <person name="Banfield J.F."/>
        </authorList>
    </citation>
    <scope>NUCLEOTIDE SEQUENCE [LARGE SCALE GENOMIC DNA]</scope>
</reference>
<organism evidence="1 2">
    <name type="scientific">Candidatus Magasanikbacteria bacterium CG10_big_fil_rev_8_21_14_0_10_43_6</name>
    <dbReference type="NCBI Taxonomy" id="1974650"/>
    <lineage>
        <taxon>Bacteria</taxon>
        <taxon>Candidatus Magasanikiibacteriota</taxon>
    </lineage>
</organism>
<gene>
    <name evidence="1" type="ORF">COU33_04505</name>
</gene>
<accession>A0A2M6W0B0</accession>
<comment type="caution">
    <text evidence="1">The sequence shown here is derived from an EMBL/GenBank/DDBJ whole genome shotgun (WGS) entry which is preliminary data.</text>
</comment>
<evidence type="ECO:0000313" key="1">
    <source>
        <dbReference type="EMBL" id="PIT86198.1"/>
    </source>
</evidence>
<dbReference type="AlphaFoldDB" id="A0A2M6W0B0"/>
<evidence type="ECO:0000313" key="2">
    <source>
        <dbReference type="Proteomes" id="UP000229362"/>
    </source>
</evidence>
<protein>
    <submittedName>
        <fullName evidence="1">Uncharacterized protein</fullName>
    </submittedName>
</protein>